<evidence type="ECO:0000256" key="1">
    <source>
        <dbReference type="SAM" id="MobiDB-lite"/>
    </source>
</evidence>
<gene>
    <name evidence="2" type="ORF">NDU88_004224</name>
</gene>
<proteinExistence type="predicted"/>
<feature type="compositionally biased region" description="Polar residues" evidence="1">
    <location>
        <begin position="87"/>
        <end position="96"/>
    </location>
</feature>
<feature type="region of interest" description="Disordered" evidence="1">
    <location>
        <begin position="82"/>
        <end position="109"/>
    </location>
</feature>
<evidence type="ECO:0000313" key="3">
    <source>
        <dbReference type="Proteomes" id="UP001066276"/>
    </source>
</evidence>
<reference evidence="2" key="1">
    <citation type="journal article" date="2022" name="bioRxiv">
        <title>Sequencing and chromosome-scale assembly of the giantPleurodeles waltlgenome.</title>
        <authorList>
            <person name="Brown T."/>
            <person name="Elewa A."/>
            <person name="Iarovenko S."/>
            <person name="Subramanian E."/>
            <person name="Araus A.J."/>
            <person name="Petzold A."/>
            <person name="Susuki M."/>
            <person name="Suzuki K.-i.T."/>
            <person name="Hayashi T."/>
            <person name="Toyoda A."/>
            <person name="Oliveira C."/>
            <person name="Osipova E."/>
            <person name="Leigh N.D."/>
            <person name="Simon A."/>
            <person name="Yun M.H."/>
        </authorList>
    </citation>
    <scope>NUCLEOTIDE SEQUENCE</scope>
    <source>
        <strain evidence="2">20211129_DDA</strain>
        <tissue evidence="2">Liver</tissue>
    </source>
</reference>
<organism evidence="2 3">
    <name type="scientific">Pleurodeles waltl</name>
    <name type="common">Iberian ribbed newt</name>
    <dbReference type="NCBI Taxonomy" id="8319"/>
    <lineage>
        <taxon>Eukaryota</taxon>
        <taxon>Metazoa</taxon>
        <taxon>Chordata</taxon>
        <taxon>Craniata</taxon>
        <taxon>Vertebrata</taxon>
        <taxon>Euteleostomi</taxon>
        <taxon>Amphibia</taxon>
        <taxon>Batrachia</taxon>
        <taxon>Caudata</taxon>
        <taxon>Salamandroidea</taxon>
        <taxon>Salamandridae</taxon>
        <taxon>Pleurodelinae</taxon>
        <taxon>Pleurodeles</taxon>
    </lineage>
</organism>
<comment type="caution">
    <text evidence="2">The sequence shown here is derived from an EMBL/GenBank/DDBJ whole genome shotgun (WGS) entry which is preliminary data.</text>
</comment>
<sequence>MVELQLLCKKRRLHAGNKDTNLDLRIALCVYEEMTRIHFQPEETENEYLNEDEPADGELDIGIEKALSLEVPDRCDQLLTEREPSIRTGSKVSTRNLPPGELGHGKAERKFRLQMPKLEIDEKNPERALAEK</sequence>
<dbReference type="Proteomes" id="UP001066276">
    <property type="component" value="Chromosome 11"/>
</dbReference>
<evidence type="ECO:0000313" key="2">
    <source>
        <dbReference type="EMBL" id="KAJ1091097.1"/>
    </source>
</evidence>
<name>A0AAV7LL18_PLEWA</name>
<keyword evidence="3" id="KW-1185">Reference proteome</keyword>
<dbReference type="EMBL" id="JANPWB010000015">
    <property type="protein sequence ID" value="KAJ1091097.1"/>
    <property type="molecule type" value="Genomic_DNA"/>
</dbReference>
<protein>
    <submittedName>
        <fullName evidence="2">Uncharacterized protein</fullName>
    </submittedName>
</protein>
<dbReference type="AlphaFoldDB" id="A0AAV7LL18"/>
<accession>A0AAV7LL18</accession>